<feature type="binding site" evidence="13">
    <location>
        <position position="7"/>
    </location>
    <ligand>
        <name>Mg(2+)</name>
        <dbReference type="ChEBI" id="CHEBI:18420"/>
        <label>1</label>
    </ligand>
</feature>
<evidence type="ECO:0000256" key="3">
    <source>
        <dbReference type="ARBA" id="ARBA00022722"/>
    </source>
</evidence>
<dbReference type="NCBIfam" id="NF000711">
    <property type="entry name" value="PRK00039.2-1"/>
    <property type="match status" value="1"/>
</dbReference>
<proteinExistence type="inferred from homology"/>
<comment type="cofactor">
    <cofactor evidence="13">
        <name>Mg(2+)</name>
        <dbReference type="ChEBI" id="CHEBI:18420"/>
    </cofactor>
    <text evidence="13">Binds 2 Mg(2+) ion per subunit.</text>
</comment>
<evidence type="ECO:0000256" key="8">
    <source>
        <dbReference type="ARBA" id="ARBA00022842"/>
    </source>
</evidence>
<evidence type="ECO:0000313" key="16">
    <source>
        <dbReference type="Proteomes" id="UP000231673"/>
    </source>
</evidence>
<organism evidence="15 16">
    <name type="scientific">Candidatus Portnoybacteria bacterium CG_4_8_14_3_um_filter_44_15</name>
    <dbReference type="NCBI Taxonomy" id="1974803"/>
    <lineage>
        <taxon>Bacteria</taxon>
        <taxon>Candidatus Portnoyibacteriota</taxon>
    </lineage>
</organism>
<comment type="subcellular location">
    <subcellularLocation>
        <location evidence="13">Cytoplasm</location>
    </subcellularLocation>
</comment>
<evidence type="ECO:0000313" key="15">
    <source>
        <dbReference type="EMBL" id="PIW74638.1"/>
    </source>
</evidence>
<comment type="subunit">
    <text evidence="13">Homodimer which binds Holliday junction (HJ) DNA. The HJ becomes 2-fold symmetrical on binding to RuvC with unstacked arms; it has a different conformation from HJ DNA in complex with RuvA. In the full resolvosome a probable DNA-RuvA(4)-RuvB(12)-RuvC(2) complex forms which resolves the HJ.</text>
</comment>
<dbReference type="EC" id="3.1.21.10" evidence="13 14"/>
<evidence type="ECO:0000256" key="5">
    <source>
        <dbReference type="ARBA" id="ARBA00022759"/>
    </source>
</evidence>
<feature type="binding site" evidence="13">
    <location>
        <position position="140"/>
    </location>
    <ligand>
        <name>Mg(2+)</name>
        <dbReference type="ChEBI" id="CHEBI:18420"/>
        <label>1</label>
    </ligand>
</feature>
<dbReference type="GO" id="GO:0006310">
    <property type="term" value="P:DNA recombination"/>
    <property type="evidence" value="ECO:0007669"/>
    <property type="project" value="UniProtKB-UniRule"/>
</dbReference>
<keyword evidence="9 13" id="KW-0238">DNA-binding</keyword>
<keyword evidence="4 13" id="KW-0479">Metal-binding</keyword>
<dbReference type="InterPro" id="IPR002176">
    <property type="entry name" value="X-over_junc_endoDNase_RuvC"/>
</dbReference>
<comment type="similarity">
    <text evidence="1 13">Belongs to the RuvC family.</text>
</comment>
<dbReference type="FunFam" id="3.30.420.10:FF:000002">
    <property type="entry name" value="Crossover junction endodeoxyribonuclease RuvC"/>
    <property type="match status" value="1"/>
</dbReference>
<keyword evidence="5 13" id="KW-0255">Endonuclease</keyword>
<feature type="active site" evidence="13">
    <location>
        <position position="140"/>
    </location>
</feature>
<dbReference type="SUPFAM" id="SSF53098">
    <property type="entry name" value="Ribonuclease H-like"/>
    <property type="match status" value="1"/>
</dbReference>
<evidence type="ECO:0000256" key="14">
    <source>
        <dbReference type="NCBIfam" id="TIGR00228"/>
    </source>
</evidence>
<comment type="caution">
    <text evidence="15">The sequence shown here is derived from an EMBL/GenBank/DDBJ whole genome shotgun (WGS) entry which is preliminary data.</text>
</comment>
<evidence type="ECO:0000256" key="9">
    <source>
        <dbReference type="ARBA" id="ARBA00023125"/>
    </source>
</evidence>
<gene>
    <name evidence="13" type="primary">ruvC</name>
    <name evidence="15" type="ORF">CO003_01670</name>
</gene>
<keyword evidence="2 13" id="KW-0963">Cytoplasm</keyword>
<dbReference type="Proteomes" id="UP000231673">
    <property type="component" value="Unassembled WGS sequence"/>
</dbReference>
<dbReference type="GO" id="GO:0008821">
    <property type="term" value="F:crossover junction DNA endonuclease activity"/>
    <property type="evidence" value="ECO:0007669"/>
    <property type="project" value="UniProtKB-UniRule"/>
</dbReference>
<keyword evidence="8 13" id="KW-0460">Magnesium</keyword>
<dbReference type="EMBL" id="PFGW01000034">
    <property type="protein sequence ID" value="PIW74638.1"/>
    <property type="molecule type" value="Genomic_DNA"/>
</dbReference>
<dbReference type="PRINTS" id="PR00696">
    <property type="entry name" value="RSOLVASERUVC"/>
</dbReference>
<dbReference type="NCBIfam" id="TIGR00228">
    <property type="entry name" value="ruvC"/>
    <property type="match status" value="1"/>
</dbReference>
<accession>A0A2M7IDU3</accession>
<keyword evidence="10 13" id="KW-0233">DNA recombination</keyword>
<dbReference type="GO" id="GO:0005737">
    <property type="term" value="C:cytoplasm"/>
    <property type="evidence" value="ECO:0007669"/>
    <property type="project" value="UniProtKB-SubCell"/>
</dbReference>
<evidence type="ECO:0000256" key="7">
    <source>
        <dbReference type="ARBA" id="ARBA00022801"/>
    </source>
</evidence>
<dbReference type="PANTHER" id="PTHR30194:SF3">
    <property type="entry name" value="CROSSOVER JUNCTION ENDODEOXYRIBONUCLEASE RUVC"/>
    <property type="match status" value="1"/>
</dbReference>
<evidence type="ECO:0000256" key="1">
    <source>
        <dbReference type="ARBA" id="ARBA00009518"/>
    </source>
</evidence>
<name>A0A2M7IDU3_9BACT</name>
<dbReference type="GO" id="GO:0048476">
    <property type="term" value="C:Holliday junction resolvase complex"/>
    <property type="evidence" value="ECO:0007669"/>
    <property type="project" value="UniProtKB-UniRule"/>
</dbReference>
<dbReference type="InterPro" id="IPR012337">
    <property type="entry name" value="RNaseH-like_sf"/>
</dbReference>
<dbReference type="GO" id="GO:0000287">
    <property type="term" value="F:magnesium ion binding"/>
    <property type="evidence" value="ECO:0007669"/>
    <property type="project" value="UniProtKB-UniRule"/>
</dbReference>
<dbReference type="Gene3D" id="3.30.420.10">
    <property type="entry name" value="Ribonuclease H-like superfamily/Ribonuclease H"/>
    <property type="match status" value="1"/>
</dbReference>
<evidence type="ECO:0000256" key="6">
    <source>
        <dbReference type="ARBA" id="ARBA00022763"/>
    </source>
</evidence>
<keyword evidence="7 13" id="KW-0378">Hydrolase</keyword>
<feature type="active site" evidence="13">
    <location>
        <position position="67"/>
    </location>
</feature>
<evidence type="ECO:0000256" key="4">
    <source>
        <dbReference type="ARBA" id="ARBA00022723"/>
    </source>
</evidence>
<comment type="catalytic activity">
    <reaction evidence="12 13">
        <text>Endonucleolytic cleavage at a junction such as a reciprocal single-stranded crossover between two homologous DNA duplexes (Holliday junction).</text>
        <dbReference type="EC" id="3.1.21.10"/>
    </reaction>
</comment>
<dbReference type="AlphaFoldDB" id="A0A2M7IDU3"/>
<feature type="active site" evidence="13">
    <location>
        <position position="7"/>
    </location>
</feature>
<evidence type="ECO:0000256" key="12">
    <source>
        <dbReference type="ARBA" id="ARBA00029354"/>
    </source>
</evidence>
<evidence type="ECO:0000256" key="11">
    <source>
        <dbReference type="ARBA" id="ARBA00023204"/>
    </source>
</evidence>
<reference evidence="16" key="1">
    <citation type="submission" date="2017-09" db="EMBL/GenBank/DDBJ databases">
        <title>Depth-based differentiation of microbial function through sediment-hosted aquifers and enrichment of novel symbionts in the deep terrestrial subsurface.</title>
        <authorList>
            <person name="Probst A.J."/>
            <person name="Ladd B."/>
            <person name="Jarett J.K."/>
            <person name="Geller-Mcgrath D.E."/>
            <person name="Sieber C.M.K."/>
            <person name="Emerson J.B."/>
            <person name="Anantharaman K."/>
            <person name="Thomas B.C."/>
            <person name="Malmstrom R."/>
            <person name="Stieglmeier M."/>
            <person name="Klingl A."/>
            <person name="Woyke T."/>
            <person name="Ryan C.M."/>
            <person name="Banfield J.F."/>
        </authorList>
    </citation>
    <scope>NUCLEOTIDE SEQUENCE [LARGE SCALE GENOMIC DNA]</scope>
</reference>
<dbReference type="Pfam" id="PF02075">
    <property type="entry name" value="RuvC"/>
    <property type="match status" value="1"/>
</dbReference>
<dbReference type="GO" id="GO:0003677">
    <property type="term" value="F:DNA binding"/>
    <property type="evidence" value="ECO:0007669"/>
    <property type="project" value="UniProtKB-KW"/>
</dbReference>
<evidence type="ECO:0000256" key="2">
    <source>
        <dbReference type="ARBA" id="ARBA00022490"/>
    </source>
</evidence>
<feature type="binding site" evidence="13">
    <location>
        <position position="67"/>
    </location>
    <ligand>
        <name>Mg(2+)</name>
        <dbReference type="ChEBI" id="CHEBI:18420"/>
        <label>2</label>
    </ligand>
</feature>
<keyword evidence="11 13" id="KW-0234">DNA repair</keyword>
<comment type="function">
    <text evidence="13">The RuvA-RuvB-RuvC complex processes Holliday junction (HJ) DNA during genetic recombination and DNA repair. Endonuclease that resolves HJ intermediates. Cleaves cruciform DNA by making single-stranded nicks across the HJ at symmetrical positions within the homologous arms, yielding a 5'-phosphate and a 3'-hydroxyl group; requires a central core of homology in the junction. The consensus cleavage sequence is 5'-(A/T)TT(C/G)-3'. Cleavage occurs on the 3'-side of the TT dinucleotide at the point of strand exchange. HJ branch migration catalyzed by RuvA-RuvB allows RuvC to scan DNA until it finds its consensus sequence, where it cleaves and resolves the cruciform DNA.</text>
</comment>
<dbReference type="HAMAP" id="MF_00034">
    <property type="entry name" value="RuvC"/>
    <property type="match status" value="1"/>
</dbReference>
<dbReference type="CDD" id="cd16962">
    <property type="entry name" value="RuvC"/>
    <property type="match status" value="1"/>
</dbReference>
<dbReference type="GO" id="GO:0006281">
    <property type="term" value="P:DNA repair"/>
    <property type="evidence" value="ECO:0007669"/>
    <property type="project" value="UniProtKB-UniRule"/>
</dbReference>
<evidence type="ECO:0000256" key="13">
    <source>
        <dbReference type="HAMAP-Rule" id="MF_00034"/>
    </source>
</evidence>
<evidence type="ECO:0000256" key="10">
    <source>
        <dbReference type="ARBA" id="ARBA00023172"/>
    </source>
</evidence>
<keyword evidence="3 13" id="KW-0540">Nuclease</keyword>
<dbReference type="PANTHER" id="PTHR30194">
    <property type="entry name" value="CROSSOVER JUNCTION ENDODEOXYRIBONUCLEASE RUVC"/>
    <property type="match status" value="1"/>
</dbReference>
<keyword evidence="6 13" id="KW-0227">DNA damage</keyword>
<protein>
    <recommendedName>
        <fullName evidence="13 14">Crossover junction endodeoxyribonuclease RuvC</fullName>
        <ecNumber evidence="13 14">3.1.21.10</ecNumber>
    </recommendedName>
    <alternativeName>
        <fullName evidence="13">Holliday junction nuclease RuvC</fullName>
    </alternativeName>
    <alternativeName>
        <fullName evidence="13">Holliday junction resolvase RuvC</fullName>
    </alternativeName>
</protein>
<sequence length="160" mass="17282">MIILGIDPGTAATGYGVIEKTSAKLGFICHGCIRTKANLPISERLNEIDQQLTKIIKKHRPERVAIEDIFFSKNLKTAVAVSQAKGVILARAARMRIPVIEFTPLQIKQAVTSYGRADKTQVQKMVKLLLSLKEIPQPDDAADALAAAICCANTTSIAGL</sequence>
<dbReference type="InterPro" id="IPR036397">
    <property type="entry name" value="RNaseH_sf"/>
</dbReference>